<feature type="signal peptide" evidence="1">
    <location>
        <begin position="1"/>
        <end position="23"/>
    </location>
</feature>
<organism evidence="2 3">
    <name type="scientific">Stecheria intestinalis</name>
    <dbReference type="NCBI Taxonomy" id="2606630"/>
    <lineage>
        <taxon>Bacteria</taxon>
        <taxon>Bacillati</taxon>
        <taxon>Bacillota</taxon>
        <taxon>Erysipelotrichia</taxon>
        <taxon>Erysipelotrichales</taxon>
        <taxon>Erysipelotrichaceae</taxon>
        <taxon>Stecheria</taxon>
    </lineage>
</organism>
<keyword evidence="3" id="KW-1185">Reference proteome</keyword>
<gene>
    <name evidence="2" type="ORF">FYJ51_11305</name>
</gene>
<comment type="caution">
    <text evidence="2">The sequence shown here is derived from an EMBL/GenBank/DDBJ whole genome shotgun (WGS) entry which is preliminary data.</text>
</comment>
<dbReference type="Proteomes" id="UP000461880">
    <property type="component" value="Unassembled WGS sequence"/>
</dbReference>
<name>A0A7X2TH63_9FIRM</name>
<dbReference type="AlphaFoldDB" id="A0A7X2TH63"/>
<accession>A0A7X2TH63</accession>
<evidence type="ECO:0000313" key="2">
    <source>
        <dbReference type="EMBL" id="MSS59478.1"/>
    </source>
</evidence>
<dbReference type="RefSeq" id="WP_154505738.1">
    <property type="nucleotide sequence ID" value="NZ_VUMN01000033.1"/>
</dbReference>
<dbReference type="EMBL" id="VUMN01000033">
    <property type="protein sequence ID" value="MSS59478.1"/>
    <property type="molecule type" value="Genomic_DNA"/>
</dbReference>
<evidence type="ECO:0000256" key="1">
    <source>
        <dbReference type="SAM" id="SignalP"/>
    </source>
</evidence>
<sequence>MKQIFRRISAAVSAAALTFALSAAVPASEVKAEDAMGSGGRLYFSNGYSVALNWADPYDAYTVQAVTDAWDSAVEESWGGSTLIADHAYQGFSVIRSMGVGSTVTIADGWGGSATYVCISYYSNAYWSDGTTYLPDGRDAWYGDSSLWMKTCNADGTNTVSYWVQAW</sequence>
<keyword evidence="1" id="KW-0732">Signal</keyword>
<reference evidence="2 3" key="1">
    <citation type="submission" date="2019-08" db="EMBL/GenBank/DDBJ databases">
        <title>In-depth cultivation of the pig gut microbiome towards novel bacterial diversity and tailored functional studies.</title>
        <authorList>
            <person name="Wylensek D."/>
            <person name="Hitch T.C.A."/>
            <person name="Clavel T."/>
        </authorList>
    </citation>
    <scope>NUCLEOTIDE SEQUENCE [LARGE SCALE GENOMIC DNA]</scope>
    <source>
        <strain evidence="2 3">Oil+RF-744-GAM-WT-6</strain>
    </source>
</reference>
<evidence type="ECO:0000313" key="3">
    <source>
        <dbReference type="Proteomes" id="UP000461880"/>
    </source>
</evidence>
<feature type="chain" id="PRO_5039430659" evidence="1">
    <location>
        <begin position="24"/>
        <end position="167"/>
    </location>
</feature>
<proteinExistence type="predicted"/>
<protein>
    <submittedName>
        <fullName evidence="2">Uncharacterized protein</fullName>
    </submittedName>
</protein>